<dbReference type="EMBL" id="LN871598">
    <property type="protein sequence ID" value="CTQ41134.1"/>
    <property type="molecule type" value="Genomic_DNA"/>
</dbReference>
<dbReference type="OMA" id="RFKREGC"/>
<evidence type="ECO:0000313" key="3">
    <source>
        <dbReference type="Proteomes" id="UP000002899"/>
    </source>
</evidence>
<reference evidence="2 3" key="1">
    <citation type="journal article" date="2012" name="Nucleic Acids Res.">
        <title>Sequencing of the smallest Apicomplexan genome from the human pathogen Babesia microti.</title>
        <authorList>
            <person name="Cornillot E."/>
            <person name="Hadj-Kaddour K."/>
            <person name="Dassouli A."/>
            <person name="Noel B."/>
            <person name="Ranwez V."/>
            <person name="Vacherie B."/>
            <person name="Augagneur Y."/>
            <person name="Bres V."/>
            <person name="Duclos A."/>
            <person name="Randazzo S."/>
            <person name="Carcy B."/>
            <person name="Debierre-Grockiego F."/>
            <person name="Delbecq S."/>
            <person name="Moubri-Menage K."/>
            <person name="Shams-Eldin H."/>
            <person name="Usmani-Brown S."/>
            <person name="Bringaud F."/>
            <person name="Wincker P."/>
            <person name="Vivares C.P."/>
            <person name="Schwarz R.T."/>
            <person name="Schetters T.P."/>
            <person name="Krause P.J."/>
            <person name="Gorenflot A."/>
            <person name="Berry V."/>
            <person name="Barbe V."/>
            <person name="Ben Mamoun C."/>
        </authorList>
    </citation>
    <scope>NUCLEOTIDE SEQUENCE [LARGE SCALE GENOMIC DNA]</scope>
    <source>
        <strain evidence="2 3">RI</strain>
    </source>
</reference>
<organism evidence="2 3">
    <name type="scientific">Babesia microti (strain RI)</name>
    <dbReference type="NCBI Taxonomy" id="1133968"/>
    <lineage>
        <taxon>Eukaryota</taxon>
        <taxon>Sar</taxon>
        <taxon>Alveolata</taxon>
        <taxon>Apicomplexa</taxon>
        <taxon>Aconoidasida</taxon>
        <taxon>Piroplasmida</taxon>
        <taxon>Babesiidae</taxon>
        <taxon>Babesia</taxon>
    </lineage>
</organism>
<proteinExistence type="predicted"/>
<protein>
    <submittedName>
        <fullName evidence="2">Uncharacterized protein</fullName>
    </submittedName>
</protein>
<dbReference type="Proteomes" id="UP000002899">
    <property type="component" value="Chromosome III"/>
</dbReference>
<name>A0A0K3AN32_BABMR</name>
<reference evidence="2 3" key="3">
    <citation type="journal article" date="2016" name="Sci. Rep.">
        <title>Genome-wide diversity and gene expression profiling of Babesia microti isolates identify polymorphic genes that mediate host-pathogen interactions.</title>
        <authorList>
            <person name="Silva J.C."/>
            <person name="Cornillot E."/>
            <person name="McCracken C."/>
            <person name="Usmani-Brown S."/>
            <person name="Dwivedi A."/>
            <person name="Ifeonu O.O."/>
            <person name="Crabtree J."/>
            <person name="Gotia H.T."/>
            <person name="Virji A.Z."/>
            <person name="Reynes C."/>
            <person name="Colinge J."/>
            <person name="Kumar V."/>
            <person name="Lawres L."/>
            <person name="Pazzi J.E."/>
            <person name="Pablo J.V."/>
            <person name="Hung C."/>
            <person name="Brancato J."/>
            <person name="Kumari P."/>
            <person name="Orvis J."/>
            <person name="Tretina K."/>
            <person name="Chibucos M."/>
            <person name="Ott S."/>
            <person name="Sadzewicz L."/>
            <person name="Sengamalay N."/>
            <person name="Shetty A.C."/>
            <person name="Su Q."/>
            <person name="Tallon L."/>
            <person name="Fraser C.M."/>
            <person name="Frutos R."/>
            <person name="Molina D.M."/>
            <person name="Krause P.J."/>
            <person name="Ben Mamoun C."/>
        </authorList>
    </citation>
    <scope>NUCLEOTIDE SEQUENCE [LARGE SCALE GENOMIC DNA]</scope>
    <source>
        <strain evidence="2 3">RI</strain>
    </source>
</reference>
<dbReference type="GeneID" id="24425176"/>
<feature type="region of interest" description="Disordered" evidence="1">
    <location>
        <begin position="120"/>
        <end position="140"/>
    </location>
</feature>
<dbReference type="OrthoDB" id="413777at2759"/>
<keyword evidence="3" id="KW-1185">Reference proteome</keyword>
<dbReference type="AlphaFoldDB" id="A0A0K3AN32"/>
<dbReference type="RefSeq" id="XP_012649145.1">
    <property type="nucleotide sequence ID" value="XM_012793691.1"/>
</dbReference>
<sequence length="140" mass="16371">MALRYTREGRYIQRLPIVKRKIEPFVDHLIWRLADWHYTLYMSRSAKDSLLSKQKECADSLSLMIKKLNASRCTKSTLGNKYLRVALPIVSPFHRQSNPFCRISQNRTGWKFLHRQRVPEPRPHGHHKIGGTDPSVPVLP</sequence>
<accession>A0A0K3AN32</accession>
<dbReference type="KEGG" id="bmic:BMR1_03g02670"/>
<evidence type="ECO:0000256" key="1">
    <source>
        <dbReference type="SAM" id="MobiDB-lite"/>
    </source>
</evidence>
<evidence type="ECO:0000313" key="2">
    <source>
        <dbReference type="EMBL" id="CTQ41134.1"/>
    </source>
</evidence>
<gene>
    <name evidence="2" type="ORF">BMR1_03g02670</name>
</gene>
<reference evidence="2 3" key="2">
    <citation type="journal article" date="2013" name="PLoS ONE">
        <title>Whole genome mapping and re-organization of the nuclear and mitochondrial genomes of Babesia microti isolates.</title>
        <authorList>
            <person name="Cornillot E."/>
            <person name="Dassouli A."/>
            <person name="Garg A."/>
            <person name="Pachikara N."/>
            <person name="Randazzo S."/>
            <person name="Depoix D."/>
            <person name="Carcy B."/>
            <person name="Delbecq S."/>
            <person name="Frutos R."/>
            <person name="Silva J.C."/>
            <person name="Sutton R."/>
            <person name="Krause P.J."/>
            <person name="Mamoun C.B."/>
        </authorList>
    </citation>
    <scope>NUCLEOTIDE SEQUENCE [LARGE SCALE GENOMIC DNA]</scope>
    <source>
        <strain evidence="2 3">RI</strain>
    </source>
</reference>
<dbReference type="VEuPathDB" id="PiroplasmaDB:BMR1_03g02670"/>